<dbReference type="AlphaFoldDB" id="A0A9J6QIP5"/>
<accession>A0A9J6QIP5</accession>
<dbReference type="Gene3D" id="2.60.40.2000">
    <property type="match status" value="1"/>
</dbReference>
<proteinExistence type="predicted"/>
<sequence length="86" mass="9551">MENHVITIDNREKITVTEVADIDNFDEEEICANLKTGGLLIKGKGLHIQMLDLGEGKAVITGEINSLAYTQKKDKSEKGLIRKILK</sequence>
<dbReference type="InterPro" id="IPR038705">
    <property type="entry name" value="YabP_sf"/>
</dbReference>
<dbReference type="Pfam" id="PF07873">
    <property type="entry name" value="YabP"/>
    <property type="match status" value="1"/>
</dbReference>
<organism evidence="1 2">
    <name type="scientific">Hominibacterium faecale</name>
    <dbReference type="NCBI Taxonomy" id="2839743"/>
    <lineage>
        <taxon>Bacteria</taxon>
        <taxon>Bacillati</taxon>
        <taxon>Bacillota</taxon>
        <taxon>Clostridia</taxon>
        <taxon>Peptostreptococcales</taxon>
        <taxon>Anaerovoracaceae</taxon>
        <taxon>Hominibacterium</taxon>
    </lineage>
</organism>
<name>A0A9J6QIP5_9FIRM</name>
<dbReference type="RefSeq" id="WP_148397113.1">
    <property type="nucleotide sequence ID" value="NZ_JAJAGH010000010.1"/>
</dbReference>
<dbReference type="InterPro" id="IPR022476">
    <property type="entry name" value="Spore_YabP/YqfC"/>
</dbReference>
<dbReference type="Proteomes" id="UP001065549">
    <property type="component" value="Unassembled WGS sequence"/>
</dbReference>
<evidence type="ECO:0000313" key="1">
    <source>
        <dbReference type="EMBL" id="MCU7377368.1"/>
    </source>
</evidence>
<protein>
    <submittedName>
        <fullName evidence="1">Sporulation protein YabP</fullName>
    </submittedName>
</protein>
<keyword evidence="2" id="KW-1185">Reference proteome</keyword>
<evidence type="ECO:0000313" key="2">
    <source>
        <dbReference type="Proteomes" id="UP001065549"/>
    </source>
</evidence>
<comment type="caution">
    <text evidence="1">The sequence shown here is derived from an EMBL/GenBank/DDBJ whole genome shotgun (WGS) entry which is preliminary data.</text>
</comment>
<gene>
    <name evidence="1" type="ORF">OBO34_03250</name>
</gene>
<dbReference type="EMBL" id="JAOSHN010000001">
    <property type="protein sequence ID" value="MCU7377368.1"/>
    <property type="molecule type" value="Genomic_DNA"/>
</dbReference>
<reference evidence="1" key="1">
    <citation type="submission" date="2022-09" db="EMBL/GenBank/DDBJ databases">
        <title>Culturomic study of gut microbiota in children with autism spectrum disorder.</title>
        <authorList>
            <person name="Efimov B.A."/>
            <person name="Chaplin A.V."/>
            <person name="Sokolova S.R."/>
            <person name="Pikina A.P."/>
            <person name="Korzhanova M."/>
            <person name="Belova V."/>
            <person name="Korostin D."/>
        </authorList>
    </citation>
    <scope>NUCLEOTIDE SEQUENCE</scope>
    <source>
        <strain evidence="1">ASD5510</strain>
    </source>
</reference>